<feature type="compositionally biased region" description="Polar residues" evidence="1">
    <location>
        <begin position="128"/>
        <end position="144"/>
    </location>
</feature>
<evidence type="ECO:0000313" key="2">
    <source>
        <dbReference type="EMBL" id="MBW0477830.1"/>
    </source>
</evidence>
<feature type="compositionally biased region" description="Polar residues" evidence="1">
    <location>
        <begin position="100"/>
        <end position="120"/>
    </location>
</feature>
<reference evidence="2" key="1">
    <citation type="submission" date="2021-03" db="EMBL/GenBank/DDBJ databases">
        <title>Draft genome sequence of rust myrtle Austropuccinia psidii MF-1, a brazilian biotype.</title>
        <authorList>
            <person name="Quecine M.C."/>
            <person name="Pachon D.M.R."/>
            <person name="Bonatelli M.L."/>
            <person name="Correr F.H."/>
            <person name="Franceschini L.M."/>
            <person name="Leite T.F."/>
            <person name="Margarido G.R.A."/>
            <person name="Almeida C.A."/>
            <person name="Ferrarezi J.A."/>
            <person name="Labate C.A."/>
        </authorList>
    </citation>
    <scope>NUCLEOTIDE SEQUENCE</scope>
    <source>
        <strain evidence="2">MF-1</strain>
    </source>
</reference>
<dbReference type="GO" id="GO:0030674">
    <property type="term" value="F:protein-macromolecule adaptor activity"/>
    <property type="evidence" value="ECO:0007669"/>
    <property type="project" value="TreeGrafter"/>
</dbReference>
<proteinExistence type="predicted"/>
<accession>A0A9Q3C6Z0</accession>
<keyword evidence="3" id="KW-1185">Reference proteome</keyword>
<dbReference type="GO" id="GO:0045046">
    <property type="term" value="P:protein import into peroxisome membrane"/>
    <property type="evidence" value="ECO:0007669"/>
    <property type="project" value="TreeGrafter"/>
</dbReference>
<name>A0A9Q3C6Z0_9BASI</name>
<sequence>MAFDGLGRLLNWGRRPMTILVTACGGGYLAMSYIQTRLNEMQESLTRNRVCTENLRRRFEQNQENCCFTILALIPTLSKQILEGMNVEKLVEFLNQTKSQARHPATTNPITQSQSPQLNGDDTESENTRNQKNSSLLDGSSLSPITDIAEKNDKNNATPPLQTSQPDRNQGQEIDFLVRPDGTRIQKRSEIWQEMMCLSFSRLLASLYGIALLTLQTHIQLGLLGRNSYLRSIISPESLTLDDDEIRDQQCILPKCNVLDPTTERRYLTLSWWYLHQGWKKLKDRIRAAVVEALASKNLKDQVSLSDLQMIFESVCKKVELEPDGSDFKFSSILLPSSPCDEVEALRCGGMLPEDCVVNPQLRTLLDETQDFLDCPDFRFVLSSAMNRAIGLCTTNLCRNSSLTGQDPKMYCNAEAIGSRFTELQSNNDSQPWENRVRIVDLVPIISKECHVILNAVPNEYTEAINETRELKEFCSVIYTSFDGLT</sequence>
<dbReference type="GO" id="GO:0005778">
    <property type="term" value="C:peroxisomal membrane"/>
    <property type="evidence" value="ECO:0007669"/>
    <property type="project" value="InterPro"/>
</dbReference>
<dbReference type="OrthoDB" id="45930at2759"/>
<evidence type="ECO:0000256" key="1">
    <source>
        <dbReference type="SAM" id="MobiDB-lite"/>
    </source>
</evidence>
<protein>
    <recommendedName>
        <fullName evidence="4">Peroxin-3</fullName>
    </recommendedName>
</protein>
<dbReference type="AlphaFoldDB" id="A0A9Q3C6Z0"/>
<dbReference type="InterPro" id="IPR006966">
    <property type="entry name" value="Peroxin-3"/>
</dbReference>
<dbReference type="Pfam" id="PF04882">
    <property type="entry name" value="Peroxin-3"/>
    <property type="match status" value="1"/>
</dbReference>
<dbReference type="Proteomes" id="UP000765509">
    <property type="component" value="Unassembled WGS sequence"/>
</dbReference>
<feature type="compositionally biased region" description="Polar residues" evidence="1">
    <location>
        <begin position="155"/>
        <end position="172"/>
    </location>
</feature>
<evidence type="ECO:0000313" key="3">
    <source>
        <dbReference type="Proteomes" id="UP000765509"/>
    </source>
</evidence>
<gene>
    <name evidence="2" type="ORF">O181_017545</name>
</gene>
<organism evidence="2 3">
    <name type="scientific">Austropuccinia psidii MF-1</name>
    <dbReference type="NCBI Taxonomy" id="1389203"/>
    <lineage>
        <taxon>Eukaryota</taxon>
        <taxon>Fungi</taxon>
        <taxon>Dikarya</taxon>
        <taxon>Basidiomycota</taxon>
        <taxon>Pucciniomycotina</taxon>
        <taxon>Pucciniomycetes</taxon>
        <taxon>Pucciniales</taxon>
        <taxon>Sphaerophragmiaceae</taxon>
        <taxon>Austropuccinia</taxon>
    </lineage>
</organism>
<dbReference type="EMBL" id="AVOT02004943">
    <property type="protein sequence ID" value="MBW0477830.1"/>
    <property type="molecule type" value="Genomic_DNA"/>
</dbReference>
<comment type="caution">
    <text evidence="2">The sequence shown here is derived from an EMBL/GenBank/DDBJ whole genome shotgun (WGS) entry which is preliminary data.</text>
</comment>
<dbReference type="PANTHER" id="PTHR28080">
    <property type="entry name" value="PEROXISOMAL BIOGENESIS FACTOR 3"/>
    <property type="match status" value="1"/>
</dbReference>
<evidence type="ECO:0008006" key="4">
    <source>
        <dbReference type="Google" id="ProtNLM"/>
    </source>
</evidence>
<feature type="region of interest" description="Disordered" evidence="1">
    <location>
        <begin position="100"/>
        <end position="176"/>
    </location>
</feature>
<dbReference type="PANTHER" id="PTHR28080:SF1">
    <property type="entry name" value="PEROXISOMAL BIOGENESIS FACTOR 3"/>
    <property type="match status" value="1"/>
</dbReference>